<protein>
    <submittedName>
        <fullName evidence="1">Uncharacterized protein</fullName>
    </submittedName>
</protein>
<proteinExistence type="predicted"/>
<dbReference type="EMBL" id="MFZH01000002">
    <property type="protein sequence ID" value="OGK20127.1"/>
    <property type="molecule type" value="Genomic_DNA"/>
</dbReference>
<evidence type="ECO:0000313" key="2">
    <source>
        <dbReference type="Proteomes" id="UP000176850"/>
    </source>
</evidence>
<accession>A0A1F7GMG7</accession>
<dbReference type="AlphaFoldDB" id="A0A1F7GMG7"/>
<gene>
    <name evidence="1" type="ORF">A2799_00190</name>
</gene>
<organism evidence="1 2">
    <name type="scientific">Candidatus Roizmanbacteria bacterium RIFCSPHIGHO2_01_FULL_39_24</name>
    <dbReference type="NCBI Taxonomy" id="1802032"/>
    <lineage>
        <taxon>Bacteria</taxon>
        <taxon>Candidatus Roizmaniibacteriota</taxon>
    </lineage>
</organism>
<evidence type="ECO:0000313" key="1">
    <source>
        <dbReference type="EMBL" id="OGK20127.1"/>
    </source>
</evidence>
<name>A0A1F7GMG7_9BACT</name>
<sequence length="134" mass="14771">MRRNSIVLLILTIFTITFLSGGAVAKAKPVPKKANVVIRPALAKNKKSVSVYFANLQKVSSVQYELSYLTNGKPEGAGGTISTKKKYSLSRTLLFGTCSNKVCRYHTKLRKATLTVIITFTNGTRLTKIFRLIS</sequence>
<comment type="caution">
    <text evidence="1">The sequence shown here is derived from an EMBL/GenBank/DDBJ whole genome shotgun (WGS) entry which is preliminary data.</text>
</comment>
<dbReference type="Proteomes" id="UP000176850">
    <property type="component" value="Unassembled WGS sequence"/>
</dbReference>
<reference evidence="1 2" key="1">
    <citation type="journal article" date="2016" name="Nat. Commun.">
        <title>Thousands of microbial genomes shed light on interconnected biogeochemical processes in an aquifer system.</title>
        <authorList>
            <person name="Anantharaman K."/>
            <person name="Brown C.T."/>
            <person name="Hug L.A."/>
            <person name="Sharon I."/>
            <person name="Castelle C.J."/>
            <person name="Probst A.J."/>
            <person name="Thomas B.C."/>
            <person name="Singh A."/>
            <person name="Wilkins M.J."/>
            <person name="Karaoz U."/>
            <person name="Brodie E.L."/>
            <person name="Williams K.H."/>
            <person name="Hubbard S.S."/>
            <person name="Banfield J.F."/>
        </authorList>
    </citation>
    <scope>NUCLEOTIDE SEQUENCE [LARGE SCALE GENOMIC DNA]</scope>
</reference>